<dbReference type="EMBL" id="ML170192">
    <property type="protein sequence ID" value="TDL19955.1"/>
    <property type="molecule type" value="Genomic_DNA"/>
</dbReference>
<organism evidence="1 2">
    <name type="scientific">Rickenella mellea</name>
    <dbReference type="NCBI Taxonomy" id="50990"/>
    <lineage>
        <taxon>Eukaryota</taxon>
        <taxon>Fungi</taxon>
        <taxon>Dikarya</taxon>
        <taxon>Basidiomycota</taxon>
        <taxon>Agaricomycotina</taxon>
        <taxon>Agaricomycetes</taxon>
        <taxon>Hymenochaetales</taxon>
        <taxon>Rickenellaceae</taxon>
        <taxon>Rickenella</taxon>
    </lineage>
</organism>
<dbReference type="STRING" id="50990.A0A4Y7PXT6"/>
<proteinExistence type="predicted"/>
<dbReference type="PANTHER" id="PTHR43591">
    <property type="entry name" value="METHYLTRANSFERASE"/>
    <property type="match status" value="1"/>
</dbReference>
<accession>A0A4Y7PXT6</accession>
<dbReference type="Gene3D" id="3.40.50.150">
    <property type="entry name" value="Vaccinia Virus protein VP39"/>
    <property type="match status" value="1"/>
</dbReference>
<dbReference type="GO" id="GO:0008168">
    <property type="term" value="F:methyltransferase activity"/>
    <property type="evidence" value="ECO:0007669"/>
    <property type="project" value="UniProtKB-KW"/>
</dbReference>
<name>A0A4Y7PXT6_9AGAM</name>
<dbReference type="InterPro" id="IPR029063">
    <property type="entry name" value="SAM-dependent_MTases_sf"/>
</dbReference>
<gene>
    <name evidence="1" type="ORF">BD410DRAFT_395217</name>
</gene>
<dbReference type="GO" id="GO:0032259">
    <property type="term" value="P:methylation"/>
    <property type="evidence" value="ECO:0007669"/>
    <property type="project" value="UniProtKB-KW"/>
</dbReference>
<dbReference type="SUPFAM" id="SSF53335">
    <property type="entry name" value="S-adenosyl-L-methionine-dependent methyltransferases"/>
    <property type="match status" value="1"/>
</dbReference>
<dbReference type="VEuPathDB" id="FungiDB:BD410DRAFT_395217"/>
<dbReference type="OrthoDB" id="2013972at2759"/>
<protein>
    <submittedName>
        <fullName evidence="1">S-adenosyl-L-methionine-dependent methyltransferase</fullName>
    </submittedName>
</protein>
<dbReference type="PANTHER" id="PTHR43591:SF31">
    <property type="entry name" value="LAEA-LIKE, PUTATIVE (AFU_ORTHOLOGUE AFUA_8G01930)-RELATED"/>
    <property type="match status" value="1"/>
</dbReference>
<sequence length="345" mass="38650">MDVDEESLTSSAVTNSPSIYTYNSSRDGAALLRFVQGRVFNAQNELYLFPADDTEFARLEKNHLIHLVNLGRLYIEQERVQRVLAPAEGEQKRILDMGTGVGAWAIGMAQEFPHADVVGIDLAPNTSASLPPNCRFEFDDINLGLPHYYETFDIVHCRGLSNGIKDFKWLITEAAKCLKPGGMILVAEGDSTLFNEHHDVQEMAFGSGGPGQSWLARALFESNNVMRQRGSNVEARLLGYEYMASCSLLTDAGERVRMIPIGPWQRGATPDEDQRKQIMGILMRQTHVELIKSMATMVIQQGYPPALVQQFIEGTERELNDLSVHLYVKWLYSYATRNNVPYDAA</sequence>
<reference evidence="1 2" key="1">
    <citation type="submission" date="2018-06" db="EMBL/GenBank/DDBJ databases">
        <title>A transcriptomic atlas of mushroom development highlights an independent origin of complex multicellularity.</title>
        <authorList>
            <consortium name="DOE Joint Genome Institute"/>
            <person name="Krizsan K."/>
            <person name="Almasi E."/>
            <person name="Merenyi Z."/>
            <person name="Sahu N."/>
            <person name="Viragh M."/>
            <person name="Koszo T."/>
            <person name="Mondo S."/>
            <person name="Kiss B."/>
            <person name="Balint B."/>
            <person name="Kues U."/>
            <person name="Barry K."/>
            <person name="Hegedus J.C."/>
            <person name="Henrissat B."/>
            <person name="Johnson J."/>
            <person name="Lipzen A."/>
            <person name="Ohm R."/>
            <person name="Nagy I."/>
            <person name="Pangilinan J."/>
            <person name="Yan J."/>
            <person name="Xiong Y."/>
            <person name="Grigoriev I.V."/>
            <person name="Hibbett D.S."/>
            <person name="Nagy L.G."/>
        </authorList>
    </citation>
    <scope>NUCLEOTIDE SEQUENCE [LARGE SCALE GENOMIC DNA]</scope>
    <source>
        <strain evidence="1 2">SZMC22713</strain>
    </source>
</reference>
<dbReference type="AlphaFoldDB" id="A0A4Y7PXT6"/>
<dbReference type="CDD" id="cd02440">
    <property type="entry name" value="AdoMet_MTases"/>
    <property type="match status" value="1"/>
</dbReference>
<keyword evidence="1" id="KW-0489">Methyltransferase</keyword>
<dbReference type="Proteomes" id="UP000294933">
    <property type="component" value="Unassembled WGS sequence"/>
</dbReference>
<keyword evidence="2" id="KW-1185">Reference proteome</keyword>
<evidence type="ECO:0000313" key="1">
    <source>
        <dbReference type="EMBL" id="TDL19955.1"/>
    </source>
</evidence>
<dbReference type="Pfam" id="PF13489">
    <property type="entry name" value="Methyltransf_23"/>
    <property type="match status" value="1"/>
</dbReference>
<evidence type="ECO:0000313" key="2">
    <source>
        <dbReference type="Proteomes" id="UP000294933"/>
    </source>
</evidence>
<keyword evidence="1" id="KW-0808">Transferase</keyword>